<accession>A0A166JEN4</accession>
<organism evidence="6 7">
    <name type="scientific">Athelia psychrophila</name>
    <dbReference type="NCBI Taxonomy" id="1759441"/>
    <lineage>
        <taxon>Eukaryota</taxon>
        <taxon>Fungi</taxon>
        <taxon>Dikarya</taxon>
        <taxon>Basidiomycota</taxon>
        <taxon>Agaricomycotina</taxon>
        <taxon>Agaricomycetes</taxon>
        <taxon>Agaricomycetidae</taxon>
        <taxon>Atheliales</taxon>
        <taxon>Atheliaceae</taxon>
        <taxon>Athelia</taxon>
    </lineage>
</organism>
<dbReference type="PANTHER" id="PTHR21013:SF10">
    <property type="entry name" value="ATP SYNTHASE MITOCHONDRIAL F1 COMPLEX ASSEMBLY FACTOR 2"/>
    <property type="match status" value="1"/>
</dbReference>
<dbReference type="AlphaFoldDB" id="A0A166JEN4"/>
<gene>
    <name evidence="6" type="ORF">FIBSPDRAFT_1044576</name>
</gene>
<evidence type="ECO:0000256" key="2">
    <source>
        <dbReference type="ARBA" id="ARBA00008231"/>
    </source>
</evidence>
<dbReference type="Gene3D" id="3.30.2180.10">
    <property type="entry name" value="ATP12-like"/>
    <property type="match status" value="1"/>
</dbReference>
<dbReference type="Pfam" id="PF07542">
    <property type="entry name" value="ATP12"/>
    <property type="match status" value="1"/>
</dbReference>
<name>A0A166JEN4_9AGAM</name>
<keyword evidence="3" id="KW-0809">Transit peptide</keyword>
<reference evidence="6 7" key="1">
    <citation type="journal article" date="2016" name="Mol. Biol. Evol.">
        <title>Comparative Genomics of Early-Diverging Mushroom-Forming Fungi Provides Insights into the Origins of Lignocellulose Decay Capabilities.</title>
        <authorList>
            <person name="Nagy L.G."/>
            <person name="Riley R."/>
            <person name="Tritt A."/>
            <person name="Adam C."/>
            <person name="Daum C."/>
            <person name="Floudas D."/>
            <person name="Sun H."/>
            <person name="Yadav J.S."/>
            <person name="Pangilinan J."/>
            <person name="Larsson K.H."/>
            <person name="Matsuura K."/>
            <person name="Barry K."/>
            <person name="Labutti K."/>
            <person name="Kuo R."/>
            <person name="Ohm R.A."/>
            <person name="Bhattacharya S.S."/>
            <person name="Shirouzu T."/>
            <person name="Yoshinaga Y."/>
            <person name="Martin F.M."/>
            <person name="Grigoriev I.V."/>
            <person name="Hibbett D.S."/>
        </authorList>
    </citation>
    <scope>NUCLEOTIDE SEQUENCE [LARGE SCALE GENOMIC DNA]</scope>
    <source>
        <strain evidence="6 7">CBS 109695</strain>
    </source>
</reference>
<keyword evidence="7" id="KW-1185">Reference proteome</keyword>
<dbReference type="EMBL" id="KV417552">
    <property type="protein sequence ID" value="KZP20779.1"/>
    <property type="molecule type" value="Genomic_DNA"/>
</dbReference>
<dbReference type="GO" id="GO:0005739">
    <property type="term" value="C:mitochondrion"/>
    <property type="evidence" value="ECO:0007669"/>
    <property type="project" value="UniProtKB-SubCell"/>
</dbReference>
<dbReference type="Gene3D" id="1.10.3580.10">
    <property type="entry name" value="ATP12 ATPase"/>
    <property type="match status" value="1"/>
</dbReference>
<evidence type="ECO:0000256" key="5">
    <source>
        <dbReference type="ARBA" id="ARBA00023186"/>
    </source>
</evidence>
<evidence type="ECO:0000256" key="4">
    <source>
        <dbReference type="ARBA" id="ARBA00023128"/>
    </source>
</evidence>
<evidence type="ECO:0000256" key="1">
    <source>
        <dbReference type="ARBA" id="ARBA00004173"/>
    </source>
</evidence>
<dbReference type="SUPFAM" id="SSF160909">
    <property type="entry name" value="ATP12-like"/>
    <property type="match status" value="1"/>
</dbReference>
<keyword evidence="5" id="KW-0143">Chaperone</keyword>
<sequence length="297" mass="33085">MLALRLTRSRLPWAARHLTTATDAAPSPVPEAVRRFWKTVGVDQRADGVAVKLDHRTLRTPAGNPMLLPKSKTMLATVIAHEWDFQERLVKHHALPMTSLASRAIDDLGNEATRDTARAALLEYLDTDTIWLAPPADIPHFPRSTAPQPSPVPADPNPLPFSFFQDEPPPLVVLQDKLWEPLLDWARDTYGVEINKFGSLLYNSQPAATKAKFDSVLKEFDQWEMAAMERATYTTKSFIVALALVTRHLTAEQAAATASVELDSQIERWGSVEDTHDVDYQDSRRQLGSAACLLSNI</sequence>
<evidence type="ECO:0000256" key="3">
    <source>
        <dbReference type="ARBA" id="ARBA00022946"/>
    </source>
</evidence>
<dbReference type="InterPro" id="IPR042272">
    <property type="entry name" value="ATP12_ATP_synth-F1-assembly_N"/>
</dbReference>
<keyword evidence="4" id="KW-0496">Mitochondrion</keyword>
<dbReference type="STRING" id="436010.A0A166JEN4"/>
<dbReference type="Proteomes" id="UP000076532">
    <property type="component" value="Unassembled WGS sequence"/>
</dbReference>
<proteinExistence type="inferred from homology"/>
<protein>
    <submittedName>
        <fullName evidence="6">ATP12-domain-containing protein</fullName>
    </submittedName>
</protein>
<evidence type="ECO:0000313" key="6">
    <source>
        <dbReference type="EMBL" id="KZP20779.1"/>
    </source>
</evidence>
<dbReference type="OrthoDB" id="5673at2759"/>
<comment type="subcellular location">
    <subcellularLocation>
        <location evidence="1">Mitochondrion</location>
    </subcellularLocation>
</comment>
<dbReference type="GO" id="GO:0033615">
    <property type="term" value="P:mitochondrial proton-transporting ATP synthase complex assembly"/>
    <property type="evidence" value="ECO:0007669"/>
    <property type="project" value="TreeGrafter"/>
</dbReference>
<dbReference type="InterPro" id="IPR023335">
    <property type="entry name" value="ATP12_ortho_dom_sf"/>
</dbReference>
<dbReference type="PANTHER" id="PTHR21013">
    <property type="entry name" value="ATP SYNTHASE MITOCHONDRIAL F1 COMPLEX ASSEMBLY FACTOR 2/ATP12 PROTEIN, MITOCHONDRIAL PRECURSOR"/>
    <property type="match status" value="1"/>
</dbReference>
<evidence type="ECO:0000313" key="7">
    <source>
        <dbReference type="Proteomes" id="UP000076532"/>
    </source>
</evidence>
<comment type="similarity">
    <text evidence="2">Belongs to the ATP12 family.</text>
</comment>
<dbReference type="InterPro" id="IPR011419">
    <property type="entry name" value="ATP12_ATP_synth-F1-assembly"/>
</dbReference>